<accession>A0ABS9X583</accession>
<organism evidence="1 2">
    <name type="scientific">Colwellia maritima</name>
    <dbReference type="NCBI Taxonomy" id="2912588"/>
    <lineage>
        <taxon>Bacteria</taxon>
        <taxon>Pseudomonadati</taxon>
        <taxon>Pseudomonadota</taxon>
        <taxon>Gammaproteobacteria</taxon>
        <taxon>Alteromonadales</taxon>
        <taxon>Colwelliaceae</taxon>
        <taxon>Colwellia</taxon>
    </lineage>
</organism>
<dbReference type="EMBL" id="JAKKSL010000005">
    <property type="protein sequence ID" value="MCI2285397.1"/>
    <property type="molecule type" value="Genomic_DNA"/>
</dbReference>
<keyword evidence="2" id="KW-1185">Reference proteome</keyword>
<dbReference type="InterPro" id="IPR017850">
    <property type="entry name" value="Alkaline_phosphatase_core_sf"/>
</dbReference>
<sequence length="93" mass="10488">MLDSSKSARKVMLEESFTLALREGDFKYIAPFEGNTPDWLMNKAVESGLKPEGQLFDLSSDATENINIIDKMPERARAMQTKIEAIVSQNSYK</sequence>
<evidence type="ECO:0000313" key="1">
    <source>
        <dbReference type="EMBL" id="MCI2285397.1"/>
    </source>
</evidence>
<dbReference type="Gene3D" id="3.30.1120.10">
    <property type="match status" value="1"/>
</dbReference>
<dbReference type="SUPFAM" id="SSF53649">
    <property type="entry name" value="Alkaline phosphatase-like"/>
    <property type="match status" value="1"/>
</dbReference>
<dbReference type="Proteomes" id="UP001139646">
    <property type="component" value="Unassembled WGS sequence"/>
</dbReference>
<proteinExistence type="predicted"/>
<reference evidence="1" key="1">
    <citation type="submission" date="2022-01" db="EMBL/GenBank/DDBJ databases">
        <title>Colwellia maritima, isolated from seawater.</title>
        <authorList>
            <person name="Kristyanto S."/>
            <person name="Jung J."/>
            <person name="Jeon C.O."/>
        </authorList>
    </citation>
    <scope>NUCLEOTIDE SEQUENCE</scope>
    <source>
        <strain evidence="1">MSW7</strain>
    </source>
</reference>
<protein>
    <submittedName>
        <fullName evidence="1">Uncharacterized protein</fullName>
    </submittedName>
</protein>
<evidence type="ECO:0000313" key="2">
    <source>
        <dbReference type="Proteomes" id="UP001139646"/>
    </source>
</evidence>
<name>A0ABS9X583_9GAMM</name>
<comment type="caution">
    <text evidence="1">The sequence shown here is derived from an EMBL/GenBank/DDBJ whole genome shotgun (WGS) entry which is preliminary data.</text>
</comment>
<gene>
    <name evidence="1" type="ORF">L3081_20935</name>
</gene>